<dbReference type="AlphaFoldDB" id="A0A139IF84"/>
<dbReference type="InterPro" id="IPR024771">
    <property type="entry name" value="SUZ"/>
</dbReference>
<keyword evidence="4" id="KW-1185">Reference proteome</keyword>
<protein>
    <recommendedName>
        <fullName evidence="2">SUZ domain-containing protein</fullName>
    </recommendedName>
</protein>
<feature type="compositionally biased region" description="Basic and acidic residues" evidence="1">
    <location>
        <begin position="272"/>
        <end position="306"/>
    </location>
</feature>
<feature type="compositionally biased region" description="Basic and acidic residues" evidence="1">
    <location>
        <begin position="359"/>
        <end position="396"/>
    </location>
</feature>
<evidence type="ECO:0000313" key="3">
    <source>
        <dbReference type="EMBL" id="KXT13226.1"/>
    </source>
</evidence>
<sequence length="410" mass="45037">MRSAEKHGVRDIQVAWLKGAMVNRAGRNGRVGEGTPLSTMHHQLYTIFVLSASLHQDAVRVDGFGRHACGDGHAPVGVVSDIVKRSWRSEMQLSTAGQGGVGVGVGVGVGISALKPYLISSPTSRVATKSFHTRGKVVELLLRIHSLGGSAGSGRACAGGMCGKGGVPDAWEDDWETLADKPVEPAKHQPAPKLTKAERRAQHIEQQKQLWDSADNPDRFHWLETQGVVPLKQEYKQPVTLLARKPPTIAKKDTAEGIAKLNLQDEEDSEEEQRKVRESEFEERQRKAKLERAEKERRYAEARERIMGSNSQSPASNSRESSQARDHRRGRGGKTPNRRSQPHSPAEHSPARQPGADNKLFDPDDMSRRLAPKRELNSIVKEDHPLRQPRGPDHSGRGGFAFGSRGGLPS</sequence>
<comment type="caution">
    <text evidence="3">The sequence shown here is derived from an EMBL/GenBank/DDBJ whole genome shotgun (WGS) entry which is preliminary data.</text>
</comment>
<gene>
    <name evidence="3" type="ORF">AC579_1726</name>
</gene>
<evidence type="ECO:0000256" key="1">
    <source>
        <dbReference type="SAM" id="MobiDB-lite"/>
    </source>
</evidence>
<feature type="domain" description="SUZ" evidence="2">
    <location>
        <begin position="236"/>
        <end position="311"/>
    </location>
</feature>
<feature type="compositionally biased region" description="Basic residues" evidence="1">
    <location>
        <begin position="326"/>
        <end position="341"/>
    </location>
</feature>
<reference evidence="3 4" key="1">
    <citation type="submission" date="2015-07" db="EMBL/GenBank/DDBJ databases">
        <title>Comparative genomics of the Sigatoka disease complex on banana suggests a link between parallel evolutionary changes in Pseudocercospora fijiensis and Pseudocercospora eumusae and increased virulence on the banana host.</title>
        <authorList>
            <person name="Chang T.-C."/>
            <person name="Salvucci A."/>
            <person name="Crous P.W."/>
            <person name="Stergiopoulos I."/>
        </authorList>
    </citation>
    <scope>NUCLEOTIDE SEQUENCE [LARGE SCALE GENOMIC DNA]</scope>
    <source>
        <strain evidence="3 4">CBS 116634</strain>
    </source>
</reference>
<accession>A0A139IF84</accession>
<dbReference type="OrthoDB" id="5422283at2759"/>
<feature type="region of interest" description="Disordered" evidence="1">
    <location>
        <begin position="261"/>
        <end position="410"/>
    </location>
</feature>
<dbReference type="EMBL" id="LFZO01000124">
    <property type="protein sequence ID" value="KXT13226.1"/>
    <property type="molecule type" value="Genomic_DNA"/>
</dbReference>
<name>A0A139IF84_9PEZI</name>
<dbReference type="Proteomes" id="UP000073492">
    <property type="component" value="Unassembled WGS sequence"/>
</dbReference>
<feature type="compositionally biased region" description="Polar residues" evidence="1">
    <location>
        <begin position="308"/>
        <end position="321"/>
    </location>
</feature>
<proteinExistence type="predicted"/>
<evidence type="ECO:0000259" key="2">
    <source>
        <dbReference type="PROSITE" id="PS51673"/>
    </source>
</evidence>
<dbReference type="PROSITE" id="PS51673">
    <property type="entry name" value="SUZ"/>
    <property type="match status" value="1"/>
</dbReference>
<feature type="compositionally biased region" description="Gly residues" evidence="1">
    <location>
        <begin position="397"/>
        <end position="410"/>
    </location>
</feature>
<dbReference type="STRING" id="113226.A0A139IF84"/>
<organism evidence="3 4">
    <name type="scientific">Pseudocercospora musae</name>
    <dbReference type="NCBI Taxonomy" id="113226"/>
    <lineage>
        <taxon>Eukaryota</taxon>
        <taxon>Fungi</taxon>
        <taxon>Dikarya</taxon>
        <taxon>Ascomycota</taxon>
        <taxon>Pezizomycotina</taxon>
        <taxon>Dothideomycetes</taxon>
        <taxon>Dothideomycetidae</taxon>
        <taxon>Mycosphaerellales</taxon>
        <taxon>Mycosphaerellaceae</taxon>
        <taxon>Pseudocercospora</taxon>
    </lineage>
</organism>
<evidence type="ECO:0000313" key="4">
    <source>
        <dbReference type="Proteomes" id="UP000073492"/>
    </source>
</evidence>